<gene>
    <name evidence="1" type="ORF">CVT26_012720</name>
</gene>
<dbReference type="AlphaFoldDB" id="A0A409YPE8"/>
<keyword evidence="2" id="KW-1185">Reference proteome</keyword>
<evidence type="ECO:0000313" key="1">
    <source>
        <dbReference type="EMBL" id="PPR04879.1"/>
    </source>
</evidence>
<dbReference type="InParanoid" id="A0A409YPE8"/>
<evidence type="ECO:0000313" key="2">
    <source>
        <dbReference type="Proteomes" id="UP000284706"/>
    </source>
</evidence>
<accession>A0A409YPE8</accession>
<dbReference type="EMBL" id="NHYE01000555">
    <property type="protein sequence ID" value="PPR04879.1"/>
    <property type="molecule type" value="Genomic_DNA"/>
</dbReference>
<comment type="caution">
    <text evidence="1">The sequence shown here is derived from an EMBL/GenBank/DDBJ whole genome shotgun (WGS) entry which is preliminary data.</text>
</comment>
<dbReference type="OrthoDB" id="3256306at2759"/>
<organism evidence="1 2">
    <name type="scientific">Gymnopilus dilepis</name>
    <dbReference type="NCBI Taxonomy" id="231916"/>
    <lineage>
        <taxon>Eukaryota</taxon>
        <taxon>Fungi</taxon>
        <taxon>Dikarya</taxon>
        <taxon>Basidiomycota</taxon>
        <taxon>Agaricomycotina</taxon>
        <taxon>Agaricomycetes</taxon>
        <taxon>Agaricomycetidae</taxon>
        <taxon>Agaricales</taxon>
        <taxon>Agaricineae</taxon>
        <taxon>Hymenogastraceae</taxon>
        <taxon>Gymnopilus</taxon>
    </lineage>
</organism>
<reference evidence="1 2" key="1">
    <citation type="journal article" date="2018" name="Evol. Lett.">
        <title>Horizontal gene cluster transfer increased hallucinogenic mushroom diversity.</title>
        <authorList>
            <person name="Reynolds H.T."/>
            <person name="Vijayakumar V."/>
            <person name="Gluck-Thaler E."/>
            <person name="Korotkin H.B."/>
            <person name="Matheny P.B."/>
            <person name="Slot J.C."/>
        </authorList>
    </citation>
    <scope>NUCLEOTIDE SEQUENCE [LARGE SCALE GENOMIC DNA]</scope>
    <source>
        <strain evidence="1 2">SRW20</strain>
    </source>
</reference>
<proteinExistence type="predicted"/>
<sequence length="664" mass="70793">MSPQAETENRAPTRPWFPAFEDHGWLDKGAKGRLRVNFCGLARTLTYLTGNTQMSFKSFFKFAVLAGHILASVASPLESRASDDLVQTPAGLYPKSNVHPVPEGSRVHQTPTEVQVISANGTVLHSAPFTAASKKVAGPARRDLPQGWIAAASWYNSGASPIAFFGTNWNVPPTPSSWDGQLLYWFNGLEPSEQNAILQPVLQYGVSPAGGGEYYSVASWWLIADNVYYTPLTQVSPGTFLQGQMKLVSTSTSGGVTTYDYTSTFAGIPASLITASTTSPLAWAYETLEIYTTASTADLPSGNTVYSGINISFQNGQHPPSIPWGASSDSADGITMQILDTSSTGGAHPATYLTQERIPMLIKTFFKFAVLAGHILASGASPVESRASDDDLVQTPAGFFPKSNVHAVPEGATVHQSDTEVRVIGADGAVIQSIPFTAAKAAAVPSSATSLSRRDLQMGYVAFADWQNTGPSPIAFFGTNWHVPPLPSRYDGQLFYWFNGLVPGDLGGILQPVLQYGFSPAGGGQFYAIASWWLIGNDVFHTGITQVSPGTFLQGQMRLTGTSTSGGVTTYNYSSTFVGVPASTITASTTGVLSWAYEAFEIYTTPSTANLPPDNTVFSSIRINFQNGQSPTTIPWEAFSDPADGITMQVLDTTGTNGAMLLTY</sequence>
<dbReference type="Proteomes" id="UP000284706">
    <property type="component" value="Unassembled WGS sequence"/>
</dbReference>
<protein>
    <submittedName>
        <fullName evidence="1">Uncharacterized protein</fullName>
    </submittedName>
</protein>
<name>A0A409YPE8_9AGAR</name>